<keyword evidence="2" id="KW-1185">Reference proteome</keyword>
<comment type="caution">
    <text evidence="1">The sequence shown here is derived from an EMBL/GenBank/DDBJ whole genome shotgun (WGS) entry which is preliminary data.</text>
</comment>
<sequence>MRRINGRTGKLLRSMEYKIKIEFVNGCISLGSKAKGESKVS</sequence>
<dbReference type="Proteomes" id="UP000659344">
    <property type="component" value="Unassembled WGS sequence"/>
</dbReference>
<evidence type="ECO:0000313" key="1">
    <source>
        <dbReference type="EMBL" id="GGH21211.1"/>
    </source>
</evidence>
<dbReference type="EMBL" id="BMFT01000001">
    <property type="protein sequence ID" value="GGH21211.1"/>
    <property type="molecule type" value="Genomic_DNA"/>
</dbReference>
<gene>
    <name evidence="1" type="ORF">GCM10008013_18990</name>
</gene>
<organism evidence="1 2">
    <name type="scientific">Paenibacillus segetis</name>
    <dbReference type="NCBI Taxonomy" id="1325360"/>
    <lineage>
        <taxon>Bacteria</taxon>
        <taxon>Bacillati</taxon>
        <taxon>Bacillota</taxon>
        <taxon>Bacilli</taxon>
        <taxon>Bacillales</taxon>
        <taxon>Paenibacillaceae</taxon>
        <taxon>Paenibacillus</taxon>
    </lineage>
</organism>
<protein>
    <submittedName>
        <fullName evidence="1">Uncharacterized protein</fullName>
    </submittedName>
</protein>
<proteinExistence type="predicted"/>
<accession>A0ABQ1YE86</accession>
<evidence type="ECO:0000313" key="2">
    <source>
        <dbReference type="Proteomes" id="UP000659344"/>
    </source>
</evidence>
<reference evidence="2" key="1">
    <citation type="journal article" date="2019" name="Int. J. Syst. Evol. Microbiol.">
        <title>The Global Catalogue of Microorganisms (GCM) 10K type strain sequencing project: providing services to taxonomists for standard genome sequencing and annotation.</title>
        <authorList>
            <consortium name="The Broad Institute Genomics Platform"/>
            <consortium name="The Broad Institute Genome Sequencing Center for Infectious Disease"/>
            <person name="Wu L."/>
            <person name="Ma J."/>
        </authorList>
    </citation>
    <scope>NUCLEOTIDE SEQUENCE [LARGE SCALE GENOMIC DNA]</scope>
    <source>
        <strain evidence="2">CGMCC 1.12769</strain>
    </source>
</reference>
<name>A0ABQ1YE86_9BACL</name>